<dbReference type="EMBL" id="CP039348">
    <property type="protein sequence ID" value="QCD91237.1"/>
    <property type="molecule type" value="Genomic_DNA"/>
</dbReference>
<dbReference type="AlphaFoldDB" id="A0A4D6LRN4"/>
<accession>A0A4D6LRN4</accession>
<organism evidence="1 2">
    <name type="scientific">Vigna unguiculata</name>
    <name type="common">Cowpea</name>
    <dbReference type="NCBI Taxonomy" id="3917"/>
    <lineage>
        <taxon>Eukaryota</taxon>
        <taxon>Viridiplantae</taxon>
        <taxon>Streptophyta</taxon>
        <taxon>Embryophyta</taxon>
        <taxon>Tracheophyta</taxon>
        <taxon>Spermatophyta</taxon>
        <taxon>Magnoliopsida</taxon>
        <taxon>eudicotyledons</taxon>
        <taxon>Gunneridae</taxon>
        <taxon>Pentapetalae</taxon>
        <taxon>rosids</taxon>
        <taxon>fabids</taxon>
        <taxon>Fabales</taxon>
        <taxon>Fabaceae</taxon>
        <taxon>Papilionoideae</taxon>
        <taxon>50 kb inversion clade</taxon>
        <taxon>NPAAA clade</taxon>
        <taxon>indigoferoid/millettioid clade</taxon>
        <taxon>Phaseoleae</taxon>
        <taxon>Vigna</taxon>
    </lineage>
</organism>
<protein>
    <submittedName>
        <fullName evidence="1">Uncharacterized protein</fullName>
    </submittedName>
</protein>
<sequence>MMCIRDRLSPLEAMEAAISGERCHQNFEADLHKCINLTESIEEFESCWSCLIDWYDLTEFG</sequence>
<reference evidence="1 2" key="1">
    <citation type="submission" date="2019-04" db="EMBL/GenBank/DDBJ databases">
        <title>An improved genome assembly and genetic linkage map for asparagus bean, Vigna unguiculata ssp. sesquipedialis.</title>
        <authorList>
            <person name="Xia Q."/>
            <person name="Zhang R."/>
            <person name="Dong Y."/>
        </authorList>
    </citation>
    <scope>NUCLEOTIDE SEQUENCE [LARGE SCALE GENOMIC DNA]</scope>
    <source>
        <tissue evidence="1">Leaf</tissue>
    </source>
</reference>
<name>A0A4D6LRN4_VIGUN</name>
<dbReference type="Proteomes" id="UP000501690">
    <property type="component" value="Linkage Group LG4"/>
</dbReference>
<proteinExistence type="predicted"/>
<evidence type="ECO:0000313" key="1">
    <source>
        <dbReference type="EMBL" id="QCD91237.1"/>
    </source>
</evidence>
<keyword evidence="2" id="KW-1185">Reference proteome</keyword>
<gene>
    <name evidence="1" type="ORF">DEO72_LG4g2202</name>
</gene>
<evidence type="ECO:0000313" key="2">
    <source>
        <dbReference type="Proteomes" id="UP000501690"/>
    </source>
</evidence>